<dbReference type="EMBL" id="CM042026">
    <property type="protein sequence ID" value="KAI3804835.1"/>
    <property type="molecule type" value="Genomic_DNA"/>
</dbReference>
<comment type="caution">
    <text evidence="1">The sequence shown here is derived from an EMBL/GenBank/DDBJ whole genome shotgun (WGS) entry which is preliminary data.</text>
</comment>
<reference evidence="2" key="1">
    <citation type="journal article" date="2022" name="Mol. Ecol. Resour.">
        <title>The genomes of chicory, endive, great burdock and yacon provide insights into Asteraceae palaeo-polyploidization history and plant inulin production.</title>
        <authorList>
            <person name="Fan W."/>
            <person name="Wang S."/>
            <person name="Wang H."/>
            <person name="Wang A."/>
            <person name="Jiang F."/>
            <person name="Liu H."/>
            <person name="Zhao H."/>
            <person name="Xu D."/>
            <person name="Zhang Y."/>
        </authorList>
    </citation>
    <scope>NUCLEOTIDE SEQUENCE [LARGE SCALE GENOMIC DNA]</scope>
    <source>
        <strain evidence="2">cv. Yunnan</strain>
    </source>
</reference>
<sequence>MGFEMHPFYDSFLLLSLQVGNRAVGASTVVVEATIDDIQKSRMKLKKKGKKKPTTERWREWWWVDAGEERGTISSDQDLQIECRHLQPHFLQWFRSANRDCHLIFLQMSAAIFIGGGVGFRWKGSPDMDQRPSSSWQWKIGGWLKNVDGRSEEEEEARFYDF</sequence>
<dbReference type="Proteomes" id="UP001056120">
    <property type="component" value="Linkage Group LG09"/>
</dbReference>
<protein>
    <submittedName>
        <fullName evidence="1">Uncharacterized protein</fullName>
    </submittedName>
</protein>
<name>A0ACB9IBE4_9ASTR</name>
<evidence type="ECO:0000313" key="2">
    <source>
        <dbReference type="Proteomes" id="UP001056120"/>
    </source>
</evidence>
<gene>
    <name evidence="1" type="ORF">L1987_26675</name>
</gene>
<proteinExistence type="predicted"/>
<reference evidence="1 2" key="2">
    <citation type="journal article" date="2022" name="Mol. Ecol. Resour.">
        <title>The genomes of chicory, endive, great burdock and yacon provide insights into Asteraceae paleo-polyploidization history and plant inulin production.</title>
        <authorList>
            <person name="Fan W."/>
            <person name="Wang S."/>
            <person name="Wang H."/>
            <person name="Wang A."/>
            <person name="Jiang F."/>
            <person name="Liu H."/>
            <person name="Zhao H."/>
            <person name="Xu D."/>
            <person name="Zhang Y."/>
        </authorList>
    </citation>
    <scope>NUCLEOTIDE SEQUENCE [LARGE SCALE GENOMIC DNA]</scope>
    <source>
        <strain evidence="2">cv. Yunnan</strain>
        <tissue evidence="1">Leaves</tissue>
    </source>
</reference>
<organism evidence="1 2">
    <name type="scientific">Smallanthus sonchifolius</name>
    <dbReference type="NCBI Taxonomy" id="185202"/>
    <lineage>
        <taxon>Eukaryota</taxon>
        <taxon>Viridiplantae</taxon>
        <taxon>Streptophyta</taxon>
        <taxon>Embryophyta</taxon>
        <taxon>Tracheophyta</taxon>
        <taxon>Spermatophyta</taxon>
        <taxon>Magnoliopsida</taxon>
        <taxon>eudicotyledons</taxon>
        <taxon>Gunneridae</taxon>
        <taxon>Pentapetalae</taxon>
        <taxon>asterids</taxon>
        <taxon>campanulids</taxon>
        <taxon>Asterales</taxon>
        <taxon>Asteraceae</taxon>
        <taxon>Asteroideae</taxon>
        <taxon>Heliantheae alliance</taxon>
        <taxon>Millerieae</taxon>
        <taxon>Smallanthus</taxon>
    </lineage>
</organism>
<evidence type="ECO:0000313" key="1">
    <source>
        <dbReference type="EMBL" id="KAI3804835.1"/>
    </source>
</evidence>
<keyword evidence="2" id="KW-1185">Reference proteome</keyword>
<accession>A0ACB9IBE4</accession>